<evidence type="ECO:0000256" key="4">
    <source>
        <dbReference type="ARBA" id="ARBA00022842"/>
    </source>
</evidence>
<dbReference type="GO" id="GO:0005730">
    <property type="term" value="C:nucleolus"/>
    <property type="evidence" value="ECO:0007669"/>
    <property type="project" value="TreeGrafter"/>
</dbReference>
<dbReference type="Proteomes" id="UP001310594">
    <property type="component" value="Unassembled WGS sequence"/>
</dbReference>
<keyword evidence="3" id="KW-0479">Metal-binding</keyword>
<dbReference type="InterPro" id="IPR043519">
    <property type="entry name" value="NT_sf"/>
</dbReference>
<dbReference type="Pfam" id="PF22600">
    <property type="entry name" value="MTPAP-like_central"/>
    <property type="match status" value="1"/>
</dbReference>
<dbReference type="EMBL" id="JAVRQU010000019">
    <property type="protein sequence ID" value="KAK5692436.1"/>
    <property type="molecule type" value="Genomic_DNA"/>
</dbReference>
<dbReference type="Gene3D" id="3.30.460.10">
    <property type="entry name" value="Beta Polymerase, domain 2"/>
    <property type="match status" value="1"/>
</dbReference>
<feature type="compositionally biased region" description="Low complexity" evidence="5">
    <location>
        <begin position="272"/>
        <end position="282"/>
    </location>
</feature>
<feature type="domain" description="PAP-associated" evidence="6">
    <location>
        <begin position="606"/>
        <end position="661"/>
    </location>
</feature>
<dbReference type="Pfam" id="PF03828">
    <property type="entry name" value="PAP_assoc"/>
    <property type="match status" value="1"/>
</dbReference>
<gene>
    <name evidence="8" type="ORF">LTR97_010744</name>
</gene>
<accession>A0AAN8A0A2</accession>
<dbReference type="EC" id="2.7.7.19" evidence="2"/>
<evidence type="ECO:0000313" key="8">
    <source>
        <dbReference type="EMBL" id="KAK5692436.1"/>
    </source>
</evidence>
<evidence type="ECO:0000256" key="5">
    <source>
        <dbReference type="SAM" id="MobiDB-lite"/>
    </source>
</evidence>
<dbReference type="GO" id="GO:0031499">
    <property type="term" value="C:TRAMP complex"/>
    <property type="evidence" value="ECO:0007669"/>
    <property type="project" value="TreeGrafter"/>
</dbReference>
<protein>
    <recommendedName>
        <fullName evidence="2">polynucleotide adenylyltransferase</fullName>
        <ecNumber evidence="2">2.7.7.19</ecNumber>
    </recommendedName>
</protein>
<feature type="compositionally biased region" description="Acidic residues" evidence="5">
    <location>
        <begin position="260"/>
        <end position="271"/>
    </location>
</feature>
<dbReference type="GO" id="GO:1990817">
    <property type="term" value="F:poly(A) RNA polymerase activity"/>
    <property type="evidence" value="ECO:0007669"/>
    <property type="project" value="UniProtKB-EC"/>
</dbReference>
<dbReference type="InterPro" id="IPR045862">
    <property type="entry name" value="Trf4-like"/>
</dbReference>
<sequence length="964" mass="107310">MGDYYRAQAGYGNERPRGNDYYGRDTYYDDRQRYEPARRDDGYNFRGAAERQPDRYAPRPQDQFSFRAEGPPAPRFPPHSENFPPPQRPQRRQHVHEPRHNSARPVDQARQRHAQSQRGRGGFRGRAAHNRVLLRTDRQTTPEQLEGMNHDGQTRFLDIESISSGSEAGEVIDLTIDSDDGGVELPRKRAKVEVATETAVPKWSNPDPYTVLPPPETLGAPKKDIVQTIRKAKTDAISRNGGSNAVQENIDFISFNFDNDQSDGEVSEASDPDLPQADAAAANTSKNTNGFSHRTDFHATIPSAQMQPSFTSINNGSARRPGAVFDESPPPQPPPGFVMPTDAELMAQYVNDGKGTKRKRNDGRSKSKGDIVDEWEANDTDPTPWCTIDHSQTSNVGLRLHKEICDFYDFVRPYDYEEAVRRALIDRIQRAIRTSAAPNANTASVYCFGSFAAGLYLPTADMDLVATSPQYMNGGRKQFLQTATQMWKLKAHFERSGIAPPEGVVVISKAKVPIVKFPDKLTGIKVDISFENDSGIVANDMFKKWKEQYPAMPVIVVLVKQLLAMRGLNEVYTGGIGGFTTICLVVSMMQMMPELQSGSVDPRMHYGEMLMNFLDLYGNKIDIRSTGIRMEPPGYFNKVHNPAPKQNLDRLTIIDPNNEMNDISGGSSEIDAVLDTFRHAHAAIQRRLGQVHSGHNIEDSILGCQWGGNYTSFMRQREKLSVLHRGYAVSPAPPPAPKLVTNRTIAQGKRPDKRQRQMTASQNSVQSTTAMRGSSSNGLTHSLPVRPSGQAHALPPRPSGSAYPLPPNPSAMNLNADATNDTDSSSDDEMHIQDLSQNKKTNSQKKREHQQKAAQKARDRAKNWNAAHPDLATHLTSLKPRDLRALCKQHGFKRNGDVASPKTAVASELPKSDVKQEKSKKKEAMARAERWKAAHPEIRAQFVSVTRANVTDMNRKHGFPDDDE</sequence>
<dbReference type="SUPFAM" id="SSF81631">
    <property type="entry name" value="PAP/OAS1 substrate-binding domain"/>
    <property type="match status" value="1"/>
</dbReference>
<dbReference type="AlphaFoldDB" id="A0AAN8A0A2"/>
<dbReference type="GO" id="GO:0003729">
    <property type="term" value="F:mRNA binding"/>
    <property type="evidence" value="ECO:0007669"/>
    <property type="project" value="TreeGrafter"/>
</dbReference>
<dbReference type="Gene3D" id="1.10.1410.10">
    <property type="match status" value="1"/>
</dbReference>
<dbReference type="PANTHER" id="PTHR23092">
    <property type="entry name" value="POLY(A) RNA POLYMERASE"/>
    <property type="match status" value="1"/>
</dbReference>
<feature type="region of interest" description="Disordered" evidence="5">
    <location>
        <begin position="351"/>
        <end position="376"/>
    </location>
</feature>
<feature type="compositionally biased region" description="Polar residues" evidence="5">
    <location>
        <begin position="757"/>
        <end position="780"/>
    </location>
</feature>
<evidence type="ECO:0000256" key="3">
    <source>
        <dbReference type="ARBA" id="ARBA00022723"/>
    </source>
</evidence>
<feature type="compositionally biased region" description="Basic and acidic residues" evidence="5">
    <location>
        <begin position="910"/>
        <end position="924"/>
    </location>
</feature>
<organism evidence="8 9">
    <name type="scientific">Elasticomyces elasticus</name>
    <dbReference type="NCBI Taxonomy" id="574655"/>
    <lineage>
        <taxon>Eukaryota</taxon>
        <taxon>Fungi</taxon>
        <taxon>Dikarya</taxon>
        <taxon>Ascomycota</taxon>
        <taxon>Pezizomycotina</taxon>
        <taxon>Dothideomycetes</taxon>
        <taxon>Dothideomycetidae</taxon>
        <taxon>Mycosphaerellales</taxon>
        <taxon>Teratosphaeriaceae</taxon>
        <taxon>Elasticomyces</taxon>
    </lineage>
</organism>
<evidence type="ECO:0000313" key="9">
    <source>
        <dbReference type="Proteomes" id="UP001310594"/>
    </source>
</evidence>
<evidence type="ECO:0000259" key="6">
    <source>
        <dbReference type="Pfam" id="PF03828"/>
    </source>
</evidence>
<dbReference type="GO" id="GO:0010605">
    <property type="term" value="P:negative regulation of macromolecule metabolic process"/>
    <property type="evidence" value="ECO:0007669"/>
    <property type="project" value="UniProtKB-ARBA"/>
</dbReference>
<dbReference type="SUPFAM" id="SSF81301">
    <property type="entry name" value="Nucleotidyltransferase"/>
    <property type="match status" value="1"/>
</dbReference>
<feature type="region of interest" description="Disordered" evidence="5">
    <location>
        <begin position="746"/>
        <end position="862"/>
    </location>
</feature>
<dbReference type="InterPro" id="IPR054708">
    <property type="entry name" value="MTPAP-like_central"/>
</dbReference>
<dbReference type="GO" id="GO:0031123">
    <property type="term" value="P:RNA 3'-end processing"/>
    <property type="evidence" value="ECO:0007669"/>
    <property type="project" value="TreeGrafter"/>
</dbReference>
<feature type="region of interest" description="Disordered" evidence="5">
    <location>
        <begin position="1"/>
        <end position="127"/>
    </location>
</feature>
<dbReference type="GO" id="GO:0043634">
    <property type="term" value="P:polyadenylation-dependent ncRNA catabolic process"/>
    <property type="evidence" value="ECO:0007669"/>
    <property type="project" value="TreeGrafter"/>
</dbReference>
<evidence type="ECO:0000256" key="2">
    <source>
        <dbReference type="ARBA" id="ARBA00012388"/>
    </source>
</evidence>
<feature type="compositionally biased region" description="Basic and acidic residues" evidence="5">
    <location>
        <begin position="14"/>
        <end position="57"/>
    </location>
</feature>
<evidence type="ECO:0000256" key="1">
    <source>
        <dbReference type="ARBA" id="ARBA00008593"/>
    </source>
</evidence>
<dbReference type="CDD" id="cd05402">
    <property type="entry name" value="NT_PAP_TUTase"/>
    <property type="match status" value="1"/>
</dbReference>
<dbReference type="GO" id="GO:0046872">
    <property type="term" value="F:metal ion binding"/>
    <property type="evidence" value="ECO:0007669"/>
    <property type="project" value="UniProtKB-KW"/>
</dbReference>
<proteinExistence type="inferred from homology"/>
<reference evidence="8" key="1">
    <citation type="submission" date="2023-08" db="EMBL/GenBank/DDBJ databases">
        <title>Black Yeasts Isolated from many extreme environments.</title>
        <authorList>
            <person name="Coleine C."/>
            <person name="Stajich J.E."/>
            <person name="Selbmann L."/>
        </authorList>
    </citation>
    <scope>NUCLEOTIDE SEQUENCE</scope>
    <source>
        <strain evidence="8">CCFEE 5810</strain>
    </source>
</reference>
<feature type="region of interest" description="Disordered" evidence="5">
    <location>
        <begin position="898"/>
        <end position="924"/>
    </location>
</feature>
<feature type="domain" description="Poly(A) RNA polymerase mitochondrial-like central palm" evidence="7">
    <location>
        <begin position="400"/>
        <end position="545"/>
    </location>
</feature>
<evidence type="ECO:0000259" key="7">
    <source>
        <dbReference type="Pfam" id="PF22600"/>
    </source>
</evidence>
<dbReference type="PANTHER" id="PTHR23092:SF15">
    <property type="entry name" value="INACTIVE NON-CANONICAL POLY(A) RNA POLYMERASE PROTEIN TRF4-2-RELATED"/>
    <property type="match status" value="1"/>
</dbReference>
<dbReference type="InterPro" id="IPR002058">
    <property type="entry name" value="PAP_assoc"/>
</dbReference>
<feature type="region of interest" description="Disordered" evidence="5">
    <location>
        <begin position="256"/>
        <end position="291"/>
    </location>
</feature>
<feature type="compositionally biased region" description="Basic residues" evidence="5">
    <location>
        <begin position="111"/>
        <end position="127"/>
    </location>
</feature>
<keyword evidence="4" id="KW-0460">Magnesium</keyword>
<feature type="compositionally biased region" description="Basic and acidic residues" evidence="5">
    <location>
        <begin position="362"/>
        <end position="371"/>
    </location>
</feature>
<feature type="compositionally biased region" description="Pro residues" evidence="5">
    <location>
        <begin position="71"/>
        <end position="88"/>
    </location>
</feature>
<comment type="caution">
    <text evidence="8">The sequence shown here is derived from an EMBL/GenBank/DDBJ whole genome shotgun (WGS) entry which is preliminary data.</text>
</comment>
<name>A0AAN8A0A2_9PEZI</name>
<comment type="similarity">
    <text evidence="1">Belongs to the DNA polymerase type-B-like family.</text>
</comment>